<keyword evidence="3" id="KW-0963">Cytoplasm</keyword>
<dbReference type="GO" id="GO:0004340">
    <property type="term" value="F:glucokinase activity"/>
    <property type="evidence" value="ECO:0007669"/>
    <property type="project" value="UniProtKB-UniRule"/>
</dbReference>
<dbReference type="GO" id="GO:0005524">
    <property type="term" value="F:ATP binding"/>
    <property type="evidence" value="ECO:0007669"/>
    <property type="project" value="UniProtKB-UniRule"/>
</dbReference>
<comment type="similarity">
    <text evidence="3 4">Belongs to the bacterial glucokinase family.</text>
</comment>
<evidence type="ECO:0000256" key="3">
    <source>
        <dbReference type="HAMAP-Rule" id="MF_00524"/>
    </source>
</evidence>
<comment type="subcellular location">
    <subcellularLocation>
        <location evidence="3">Cytoplasm</location>
    </subcellularLocation>
</comment>
<proteinExistence type="inferred from homology"/>
<dbReference type="EMBL" id="JBAFSM010000070">
    <property type="protein sequence ID" value="MEG3440027.1"/>
    <property type="molecule type" value="Genomic_DNA"/>
</dbReference>
<dbReference type="HAMAP" id="MF_00524">
    <property type="entry name" value="Glucokinase"/>
    <property type="match status" value="1"/>
</dbReference>
<comment type="catalytic activity">
    <reaction evidence="3">
        <text>D-glucose + ATP = D-glucose 6-phosphate + ADP + H(+)</text>
        <dbReference type="Rhea" id="RHEA:17825"/>
        <dbReference type="ChEBI" id="CHEBI:4167"/>
        <dbReference type="ChEBI" id="CHEBI:15378"/>
        <dbReference type="ChEBI" id="CHEBI:30616"/>
        <dbReference type="ChEBI" id="CHEBI:61548"/>
        <dbReference type="ChEBI" id="CHEBI:456216"/>
        <dbReference type="EC" id="2.7.1.2"/>
    </reaction>
</comment>
<dbReference type="GO" id="GO:0005536">
    <property type="term" value="F:D-glucose binding"/>
    <property type="evidence" value="ECO:0007669"/>
    <property type="project" value="InterPro"/>
</dbReference>
<evidence type="ECO:0000256" key="4">
    <source>
        <dbReference type="RuleBase" id="RU004046"/>
    </source>
</evidence>
<dbReference type="NCBIfam" id="NF001415">
    <property type="entry name" value="PRK00292.1-2"/>
    <property type="match status" value="1"/>
</dbReference>
<keyword evidence="6" id="KW-1185">Reference proteome</keyword>
<accession>A0AAW9QQH4</accession>
<dbReference type="GO" id="GO:0005737">
    <property type="term" value="C:cytoplasm"/>
    <property type="evidence" value="ECO:0007669"/>
    <property type="project" value="UniProtKB-SubCell"/>
</dbReference>
<reference evidence="5 6" key="1">
    <citation type="submission" date="2024-01" db="EMBL/GenBank/DDBJ databases">
        <title>Genomic insights into the taxonomy and metabolism of the cyanobacterium Pannus brasiliensis CCIBt3594.</title>
        <authorList>
            <person name="Machado M."/>
            <person name="Botero N.B."/>
            <person name="Andreote A.P.D."/>
            <person name="Feitosa A.M.T."/>
            <person name="Popin R."/>
            <person name="Sivonen K."/>
            <person name="Fiore M.F."/>
        </authorList>
    </citation>
    <scope>NUCLEOTIDE SEQUENCE [LARGE SCALE GENOMIC DNA]</scope>
    <source>
        <strain evidence="5 6">CCIBt3594</strain>
    </source>
</reference>
<keyword evidence="3" id="KW-0547">Nucleotide-binding</keyword>
<dbReference type="PANTHER" id="PTHR47363">
    <property type="entry name" value="GLUCOKINASE"/>
    <property type="match status" value="1"/>
</dbReference>
<keyword evidence="2 3" id="KW-0418">Kinase</keyword>
<dbReference type="InterPro" id="IPR003836">
    <property type="entry name" value="Glucokinase"/>
</dbReference>
<organism evidence="5 6">
    <name type="scientific">Pannus brasiliensis CCIBt3594</name>
    <dbReference type="NCBI Taxonomy" id="1427578"/>
    <lineage>
        <taxon>Bacteria</taxon>
        <taxon>Bacillati</taxon>
        <taxon>Cyanobacteriota</taxon>
        <taxon>Cyanophyceae</taxon>
        <taxon>Oscillatoriophycideae</taxon>
        <taxon>Chroococcales</taxon>
        <taxon>Microcystaceae</taxon>
        <taxon>Pannus</taxon>
    </lineage>
</organism>
<name>A0AAW9QQH4_9CHRO</name>
<protein>
    <recommendedName>
        <fullName evidence="3">Glucokinase</fullName>
        <ecNumber evidence="3">2.7.1.2</ecNumber>
    </recommendedName>
    <alternativeName>
        <fullName evidence="3">Glucose kinase</fullName>
    </alternativeName>
</protein>
<dbReference type="SUPFAM" id="SSF53067">
    <property type="entry name" value="Actin-like ATPase domain"/>
    <property type="match status" value="1"/>
</dbReference>
<dbReference type="Pfam" id="PF02685">
    <property type="entry name" value="Glucokinase"/>
    <property type="match status" value="1"/>
</dbReference>
<dbReference type="PANTHER" id="PTHR47363:SF1">
    <property type="entry name" value="GLUCOKINASE"/>
    <property type="match status" value="1"/>
</dbReference>
<comment type="caution">
    <text evidence="5">The sequence shown here is derived from an EMBL/GenBank/DDBJ whole genome shotgun (WGS) entry which is preliminary data.</text>
</comment>
<dbReference type="GO" id="GO:0006096">
    <property type="term" value="P:glycolytic process"/>
    <property type="evidence" value="ECO:0007669"/>
    <property type="project" value="UniProtKB-UniRule"/>
</dbReference>
<dbReference type="RefSeq" id="WP_332867504.1">
    <property type="nucleotide sequence ID" value="NZ_JBAFSM010000070.1"/>
</dbReference>
<keyword evidence="3" id="KW-0324">Glycolysis</keyword>
<gene>
    <name evidence="3" type="primary">glk</name>
    <name evidence="5" type="ORF">V0288_23060</name>
</gene>
<dbReference type="NCBIfam" id="TIGR00749">
    <property type="entry name" value="glk"/>
    <property type="match status" value="1"/>
</dbReference>
<feature type="binding site" evidence="3">
    <location>
        <begin position="7"/>
        <end position="12"/>
    </location>
    <ligand>
        <name>ATP</name>
        <dbReference type="ChEBI" id="CHEBI:30616"/>
    </ligand>
</feature>
<evidence type="ECO:0000313" key="5">
    <source>
        <dbReference type="EMBL" id="MEG3440027.1"/>
    </source>
</evidence>
<keyword evidence="1 3" id="KW-0808">Transferase</keyword>
<evidence type="ECO:0000313" key="6">
    <source>
        <dbReference type="Proteomes" id="UP001328733"/>
    </source>
</evidence>
<dbReference type="AlphaFoldDB" id="A0AAW9QQH4"/>
<dbReference type="Proteomes" id="UP001328733">
    <property type="component" value="Unassembled WGS sequence"/>
</dbReference>
<evidence type="ECO:0000256" key="2">
    <source>
        <dbReference type="ARBA" id="ARBA00022777"/>
    </source>
</evidence>
<evidence type="ECO:0000256" key="1">
    <source>
        <dbReference type="ARBA" id="ARBA00022679"/>
    </source>
</evidence>
<sequence>MAIVLAGDIGGTKTILRLAESLLFPDSPIPVGTTLDEETYPSQKYPDLVPMVRQFLARSNPVPAVEKACFGIAGPVVKNASELTNLNWSLSADRLSRELQIDRVELINDFAAIGYGVLGLAPEDVLTLQEAPPDPNGPIAVIGAGTGLGEGFLTPLPGGGYQVFGSEGSHADFAPRSTLEFQLARYLLDRFGLTRVSIERVVSGSGIAAIYQFLREHYPGSESPKMASVYRAWCEESGNPVKSVDLSAQISLFAREKSDNLCEQTMKLFIDAYGAEAGNLALKLLPYGGLFVAGGIVAKNIPLMTDGTFIKAFLAKGRMSQLLTRVPVYLVKNPKVGLIGATLHAGQL</sequence>
<dbReference type="Gene3D" id="3.30.420.40">
    <property type="match status" value="1"/>
</dbReference>
<dbReference type="CDD" id="cd24008">
    <property type="entry name" value="ASKHA_NBD_GLK"/>
    <property type="match status" value="1"/>
</dbReference>
<dbReference type="Gene3D" id="3.40.367.20">
    <property type="match status" value="1"/>
</dbReference>
<keyword evidence="3" id="KW-0067">ATP-binding</keyword>
<dbReference type="InterPro" id="IPR043129">
    <property type="entry name" value="ATPase_NBD"/>
</dbReference>
<dbReference type="EC" id="2.7.1.2" evidence="3"/>